<dbReference type="SMART" id="SM00710">
    <property type="entry name" value="PbH1"/>
    <property type="match status" value="6"/>
</dbReference>
<organism evidence="3 4">
    <name type="scientific">Mariniphaga anaerophila</name>
    <dbReference type="NCBI Taxonomy" id="1484053"/>
    <lineage>
        <taxon>Bacteria</taxon>
        <taxon>Pseudomonadati</taxon>
        <taxon>Bacteroidota</taxon>
        <taxon>Bacteroidia</taxon>
        <taxon>Marinilabiliales</taxon>
        <taxon>Prolixibacteraceae</taxon>
        <taxon>Mariniphaga</taxon>
    </lineage>
</organism>
<dbReference type="Pfam" id="PF13229">
    <property type="entry name" value="Beta_helix"/>
    <property type="match status" value="1"/>
</dbReference>
<name>A0A1M4VSD0_9BACT</name>
<evidence type="ECO:0000313" key="3">
    <source>
        <dbReference type="EMBL" id="SHE71775.1"/>
    </source>
</evidence>
<dbReference type="SUPFAM" id="SSF51126">
    <property type="entry name" value="Pectin lyase-like"/>
    <property type="match status" value="1"/>
</dbReference>
<dbReference type="InterPro" id="IPR039448">
    <property type="entry name" value="Beta_helix"/>
</dbReference>
<accession>A0A1M4VSD0</accession>
<dbReference type="InterPro" id="IPR011050">
    <property type="entry name" value="Pectin_lyase_fold/virulence"/>
</dbReference>
<feature type="domain" description="Carbohydrate-binding/sugar hydrolysis" evidence="2">
    <location>
        <begin position="67"/>
        <end position="185"/>
    </location>
</feature>
<gene>
    <name evidence="3" type="ORF">SAMN05444274_102190</name>
</gene>
<dbReference type="Gene3D" id="2.160.20.10">
    <property type="entry name" value="Single-stranded right-handed beta-helix, Pectin lyase-like"/>
    <property type="match status" value="1"/>
</dbReference>
<dbReference type="InterPro" id="IPR006633">
    <property type="entry name" value="Carb-bd_sugar_hydrolysis-dom"/>
</dbReference>
<dbReference type="SMART" id="SM00722">
    <property type="entry name" value="CASH"/>
    <property type="match status" value="1"/>
</dbReference>
<keyword evidence="1" id="KW-0677">Repeat</keyword>
<evidence type="ECO:0000259" key="2">
    <source>
        <dbReference type="SMART" id="SM00722"/>
    </source>
</evidence>
<dbReference type="RefSeq" id="WP_072999238.1">
    <property type="nucleotide sequence ID" value="NZ_FQUM01000002.1"/>
</dbReference>
<evidence type="ECO:0000313" key="4">
    <source>
        <dbReference type="Proteomes" id="UP000184164"/>
    </source>
</evidence>
<dbReference type="OrthoDB" id="9767990at2"/>
<protein>
    <submittedName>
        <fullName evidence="3">Right handed beta helix region</fullName>
    </submittedName>
</protein>
<proteinExistence type="predicted"/>
<evidence type="ECO:0000256" key="1">
    <source>
        <dbReference type="ARBA" id="ARBA00022737"/>
    </source>
</evidence>
<reference evidence="4" key="1">
    <citation type="submission" date="2016-11" db="EMBL/GenBank/DDBJ databases">
        <authorList>
            <person name="Varghese N."/>
            <person name="Submissions S."/>
        </authorList>
    </citation>
    <scope>NUCLEOTIDE SEQUENCE [LARGE SCALE GENOMIC DNA]</scope>
    <source>
        <strain evidence="4">DSM 26910</strain>
    </source>
</reference>
<dbReference type="Proteomes" id="UP000184164">
    <property type="component" value="Unassembled WGS sequence"/>
</dbReference>
<sequence length="389" mass="42989">MTGTKTFTIILFLNIVLFKTGYSSILKVPEQYKTIQEAVKAATQGDTVLVANGVYHENFEIAQKDLTLTSNYIFSNNKQDIRNTVINGSKNDYVINVTGPNTTITGFTIENGSDGVSVREKMNFTHNIVRHCSDGLDYESNSGGLCQNNIFELNSDDGIDLDDDVDIVIERNIIRTNKDDGIEIRLQHYSGDTLNYEISHNLIVNNGEDGIQLIGYPEESARVITIQNNIIANISMAAIGCMSDGNTKENFEAAPLTERIYIYNNTIASCSYGICGGGNSIVLNNSISNIQHIALKGINQKSIVAYQNVYIAEIPFSECNLVENTILSLNPMLNTDYSLSEKSPLIDRGISEFTHKNEHFYIKNEMHGKSPDIGAIETGLPNWAKAIGF</sequence>
<dbReference type="InterPro" id="IPR006626">
    <property type="entry name" value="PbH1"/>
</dbReference>
<dbReference type="STRING" id="1484053.SAMN05444274_102190"/>
<dbReference type="InterPro" id="IPR012334">
    <property type="entry name" value="Pectin_lyas_fold"/>
</dbReference>
<keyword evidence="4" id="KW-1185">Reference proteome</keyword>
<dbReference type="EMBL" id="FQUM01000002">
    <property type="protein sequence ID" value="SHE71775.1"/>
    <property type="molecule type" value="Genomic_DNA"/>
</dbReference>
<dbReference type="AlphaFoldDB" id="A0A1M4VSD0"/>